<dbReference type="STRING" id="29571.SAMN05878437_2681"/>
<organism evidence="2 3">
    <name type="scientific">Vreelandella subglaciescola</name>
    <dbReference type="NCBI Taxonomy" id="29571"/>
    <lineage>
        <taxon>Bacteria</taxon>
        <taxon>Pseudomonadati</taxon>
        <taxon>Pseudomonadota</taxon>
        <taxon>Gammaproteobacteria</taxon>
        <taxon>Oceanospirillales</taxon>
        <taxon>Halomonadaceae</taxon>
        <taxon>Vreelandella</taxon>
    </lineage>
</organism>
<evidence type="ECO:0000313" key="2">
    <source>
        <dbReference type="EMBL" id="SHM38408.1"/>
    </source>
</evidence>
<evidence type="ECO:0000313" key="3">
    <source>
        <dbReference type="Proteomes" id="UP000190911"/>
    </source>
</evidence>
<evidence type="ECO:0008006" key="4">
    <source>
        <dbReference type="Google" id="ProtNLM"/>
    </source>
</evidence>
<proteinExistence type="predicted"/>
<dbReference type="Proteomes" id="UP000190911">
    <property type="component" value="Chromosome I"/>
</dbReference>
<dbReference type="InParanoid" id="A0A1M7ICT7"/>
<dbReference type="AlphaFoldDB" id="A0A1M7ICT7"/>
<feature type="compositionally biased region" description="Low complexity" evidence="1">
    <location>
        <begin position="40"/>
        <end position="49"/>
    </location>
</feature>
<dbReference type="PROSITE" id="PS51257">
    <property type="entry name" value="PROKAR_LIPOPROTEIN"/>
    <property type="match status" value="1"/>
</dbReference>
<name>A0A1M7ICT7_9GAMM</name>
<keyword evidence="3" id="KW-1185">Reference proteome</keyword>
<evidence type="ECO:0000256" key="1">
    <source>
        <dbReference type="SAM" id="MobiDB-lite"/>
    </source>
</evidence>
<feature type="region of interest" description="Disordered" evidence="1">
    <location>
        <begin position="26"/>
        <end position="49"/>
    </location>
</feature>
<dbReference type="RefSeq" id="WP_079554378.1">
    <property type="nucleotide sequence ID" value="NZ_LT670847.1"/>
</dbReference>
<reference evidence="2 3" key="1">
    <citation type="submission" date="2016-11" db="EMBL/GenBank/DDBJ databases">
        <authorList>
            <person name="Jaros S."/>
            <person name="Januszkiewicz K."/>
            <person name="Wedrychowicz H."/>
        </authorList>
    </citation>
    <scope>NUCLEOTIDE SEQUENCE [LARGE SCALE GENOMIC DNA]</scope>
    <source>
        <strain evidence="2 3">ACAM 12</strain>
    </source>
</reference>
<dbReference type="OrthoDB" id="6167035at2"/>
<sequence length="199" mass="21376">MYKLQTRRQGWFLPLMLISAGLVSGCSGNEEDARTPPSGAAAEARAEQPVAPVQDVEPLVVSISAGAAMRDDRRLNITGRTNLPDSAQLLVVVERETSGARWHARTQVKSGQFQAGPMGFGSGVPEGDYRIRVQLAEASVQPSAVRKRIGAKGEGLEGELVAQAPHGLGRIAVYTREFSVGSEARRMNEQGNEIHYPQG</sequence>
<accession>A0A1M7ICT7</accession>
<dbReference type="EMBL" id="LT670847">
    <property type="protein sequence ID" value="SHM38408.1"/>
    <property type="molecule type" value="Genomic_DNA"/>
</dbReference>
<gene>
    <name evidence="2" type="ORF">SAMN05878437_2681</name>
</gene>
<protein>
    <recommendedName>
        <fullName evidence="4">Lipoprotein</fullName>
    </recommendedName>
</protein>